<feature type="transmembrane region" description="Helical" evidence="2">
    <location>
        <begin position="43"/>
        <end position="65"/>
    </location>
</feature>
<reference evidence="3" key="1">
    <citation type="journal article" date="2020" name="mSystems">
        <title>Genome- and Community-Level Interaction Insights into Carbon Utilization and Element Cycling Functions of Hydrothermarchaeota in Hydrothermal Sediment.</title>
        <authorList>
            <person name="Zhou Z."/>
            <person name="Liu Y."/>
            <person name="Xu W."/>
            <person name="Pan J."/>
            <person name="Luo Z.H."/>
            <person name="Li M."/>
        </authorList>
    </citation>
    <scope>NUCLEOTIDE SEQUENCE [LARGE SCALE GENOMIC DNA]</scope>
    <source>
        <strain evidence="3">SpSt-402</strain>
    </source>
</reference>
<keyword evidence="2" id="KW-1133">Transmembrane helix</keyword>
<protein>
    <submittedName>
        <fullName evidence="3">DUF3084 domain-containing protein</fullName>
    </submittedName>
</protein>
<dbReference type="Pfam" id="PF11283">
    <property type="entry name" value="DUF3084"/>
    <property type="match status" value="1"/>
</dbReference>
<name>A0A832M4C5_9CYAN</name>
<proteinExistence type="predicted"/>
<keyword evidence="2" id="KW-0812">Transmembrane</keyword>
<keyword evidence="2" id="KW-0472">Membrane</keyword>
<gene>
    <name evidence="3" type="ORF">ENR47_12695</name>
</gene>
<evidence type="ECO:0000256" key="1">
    <source>
        <dbReference type="SAM" id="Coils"/>
    </source>
</evidence>
<dbReference type="EMBL" id="DSRD01000790">
    <property type="protein sequence ID" value="HGW95119.1"/>
    <property type="molecule type" value="Genomic_DNA"/>
</dbReference>
<evidence type="ECO:0000313" key="3">
    <source>
        <dbReference type="EMBL" id="HGW95119.1"/>
    </source>
</evidence>
<sequence length="447" mass="49171">MSSGLILILAVLILGGVIATVGDRIGTKVGKARLSLFNLRPRKTATLVTILTGVVVAASTLGILLGTSGPLRTGIFEYERIQRDRRRARADLQTARDELQAARNEKLQIGKELNKARSDRATAQTQLLETNESLKSAVVERDKANTLRSQVQSELSRAQAEVAQNEARLAMVTNQAATLRSDIDQLQAERQRVIAQGEEEIRAKNAVIQEREQRLKLLEAQQEFLVREIAKLEREAEGLRRGNVAIQRGQVLSSAVVRIVNPAAAQDAVDRLLREANRSAMQLARPGSRQQEQIILITKAEVGQLTNQIDDGRDYVVRVLSAANYLIGETPIQVVVEAVPNQVIFNKGDLVASTSIDPSVATDAEIQQRINLLLAAANFRARRLGILTDTVEIGRVQNLLTFIERIKEYKQAVELRAIASSPTYTAGPLTVELEIVSDGRIQVRSQP</sequence>
<keyword evidence="1" id="KW-0175">Coiled coil</keyword>
<evidence type="ECO:0000256" key="2">
    <source>
        <dbReference type="SAM" id="Phobius"/>
    </source>
</evidence>
<feature type="coiled-coil region" evidence="1">
    <location>
        <begin position="78"/>
        <end position="242"/>
    </location>
</feature>
<dbReference type="AlphaFoldDB" id="A0A832M4C5"/>
<organism evidence="3">
    <name type="scientific">Oscillatoriales cyanobacterium SpSt-402</name>
    <dbReference type="NCBI Taxonomy" id="2282168"/>
    <lineage>
        <taxon>Bacteria</taxon>
        <taxon>Bacillati</taxon>
        <taxon>Cyanobacteriota</taxon>
        <taxon>Cyanophyceae</taxon>
        <taxon>Oscillatoriophycideae</taxon>
        <taxon>Oscillatoriales</taxon>
    </lineage>
</organism>
<dbReference type="InterPro" id="IPR021435">
    <property type="entry name" value="DUF3084"/>
</dbReference>
<comment type="caution">
    <text evidence="3">The sequence shown here is derived from an EMBL/GenBank/DDBJ whole genome shotgun (WGS) entry which is preliminary data.</text>
</comment>
<accession>A0A832M4C5</accession>